<dbReference type="EMBL" id="BSCH01000011">
    <property type="protein sequence ID" value="GLG90406.1"/>
    <property type="molecule type" value="Genomic_DNA"/>
</dbReference>
<name>A0A9W6CBH2_9FIRM</name>
<organism evidence="1 2">
    <name type="scientific">Sellimonas catena</name>
    <dbReference type="NCBI Taxonomy" id="2994035"/>
    <lineage>
        <taxon>Bacteria</taxon>
        <taxon>Bacillati</taxon>
        <taxon>Bacillota</taxon>
        <taxon>Clostridia</taxon>
        <taxon>Lachnospirales</taxon>
        <taxon>Lachnospiraceae</taxon>
        <taxon>Sellimonas</taxon>
    </lineage>
</organism>
<comment type="caution">
    <text evidence="1">The sequence shown here is derived from an EMBL/GenBank/DDBJ whole genome shotgun (WGS) entry which is preliminary data.</text>
</comment>
<dbReference type="AlphaFoldDB" id="A0A9W6CBH2"/>
<sequence length="131" mass="14709">MKGKKVSADGMADAIIRELREYGQEVTENMKKEVQDAGTLCRKELRVSSPKLTNSYAKGWRKKTAYEDSKEIRVQVYNATDYQLTHLLEHGHVLVSCGKVRGTVGAKPHIGPAEEKIEKQLLKKTKIIVKG</sequence>
<gene>
    <name evidence="1" type="ORF">Selli2_18330</name>
</gene>
<reference evidence="1" key="1">
    <citation type="submission" date="2022-11" db="EMBL/GenBank/DDBJ databases">
        <title>Draft genome sequence of Sellimonas catena strain 18CBH55.</title>
        <authorList>
            <person name="Atsushi H."/>
            <person name="Moriya O."/>
            <person name="Mitsuo S."/>
        </authorList>
    </citation>
    <scope>NUCLEOTIDE SEQUENCE</scope>
    <source>
        <strain evidence="1">18CBH55</strain>
    </source>
</reference>
<reference evidence="1" key="2">
    <citation type="submission" date="2022-11" db="EMBL/GenBank/DDBJ databases">
        <title>Draft genome sequence of Sellimonas catena strain 18CBH55.</title>
        <authorList>
            <person name="Hisatomi A."/>
            <person name="Ohkuma M."/>
            <person name="Sakamoto M."/>
        </authorList>
    </citation>
    <scope>NUCLEOTIDE SEQUENCE</scope>
    <source>
        <strain evidence="1">18CBH55</strain>
    </source>
</reference>
<dbReference type="Pfam" id="PF04883">
    <property type="entry name" value="HK97-gp10_like"/>
    <property type="match status" value="1"/>
</dbReference>
<accession>A0A9W6CBH2</accession>
<reference evidence="1" key="3">
    <citation type="journal article" date="2023" name="Int. J. Syst. Evol. Microbiol.">
        <title>Sellimonas catena sp. nov., isolated from human faeces.</title>
        <authorList>
            <person name="Hisatomi A."/>
            <person name="Ohkuma M."/>
            <person name="Sakamoto M."/>
        </authorList>
    </citation>
    <scope>NUCLEOTIDE SEQUENCE</scope>
    <source>
        <strain evidence="1">18CBH55</strain>
    </source>
</reference>
<evidence type="ECO:0000313" key="1">
    <source>
        <dbReference type="EMBL" id="GLG90406.1"/>
    </source>
</evidence>
<protein>
    <recommendedName>
        <fullName evidence="3">HK97 gp10 family phage protein</fullName>
    </recommendedName>
</protein>
<evidence type="ECO:0000313" key="2">
    <source>
        <dbReference type="Proteomes" id="UP001145094"/>
    </source>
</evidence>
<evidence type="ECO:0008006" key="3">
    <source>
        <dbReference type="Google" id="ProtNLM"/>
    </source>
</evidence>
<dbReference type="RefSeq" id="WP_281845259.1">
    <property type="nucleotide sequence ID" value="NZ_BSCH01000011.1"/>
</dbReference>
<dbReference type="Proteomes" id="UP001145094">
    <property type="component" value="Unassembled WGS sequence"/>
</dbReference>
<proteinExistence type="predicted"/>
<dbReference type="InterPro" id="IPR010064">
    <property type="entry name" value="HK97-gp10_tail"/>
</dbReference>